<organism evidence="4 5">
    <name type="scientific">Candidatus Egerieicola pullicola</name>
    <dbReference type="NCBI Taxonomy" id="2840775"/>
    <lineage>
        <taxon>Bacteria</taxon>
        <taxon>Bacillati</taxon>
        <taxon>Bacillota</taxon>
        <taxon>Clostridia</taxon>
        <taxon>Eubacteriales</taxon>
        <taxon>Oscillospiraceae</taxon>
        <taxon>Oscillospiraceae incertae sedis</taxon>
        <taxon>Candidatus Egerieicola</taxon>
    </lineage>
</organism>
<dbReference type="EMBL" id="DVGY01000149">
    <property type="protein sequence ID" value="HIR41458.1"/>
    <property type="molecule type" value="Genomic_DNA"/>
</dbReference>
<dbReference type="InterPro" id="IPR000182">
    <property type="entry name" value="GNAT_dom"/>
</dbReference>
<dbReference type="Pfam" id="PF00583">
    <property type="entry name" value="Acetyltransf_1"/>
    <property type="match status" value="1"/>
</dbReference>
<dbReference type="AlphaFoldDB" id="A0A9D1AJH2"/>
<evidence type="ECO:0000313" key="5">
    <source>
        <dbReference type="Proteomes" id="UP000886749"/>
    </source>
</evidence>
<name>A0A9D1AJH2_9FIRM</name>
<evidence type="ECO:0000256" key="1">
    <source>
        <dbReference type="ARBA" id="ARBA00022679"/>
    </source>
</evidence>
<sequence length="134" mass="15749">MNLRWAKVKDVDRLAALDRHLSPGQLAQAVEQGRVLTAWDGQVLAGWLRYGWFWDNTPFLNLLFVQKEYRGQGWGNLLLRRWEEEMKRQGFSVLLTSTQAQEQSQHFYRHFGYRDVGGFLLPPEPYELILAKNI</sequence>
<keyword evidence="1" id="KW-0808">Transferase</keyword>
<gene>
    <name evidence="4" type="ORF">IAB36_06500</name>
</gene>
<dbReference type="CDD" id="cd04301">
    <property type="entry name" value="NAT_SF"/>
    <property type="match status" value="1"/>
</dbReference>
<dbReference type="Proteomes" id="UP000886749">
    <property type="component" value="Unassembled WGS sequence"/>
</dbReference>
<dbReference type="InterPro" id="IPR050832">
    <property type="entry name" value="Bact_Acetyltransf"/>
</dbReference>
<evidence type="ECO:0000313" key="4">
    <source>
        <dbReference type="EMBL" id="HIR41458.1"/>
    </source>
</evidence>
<keyword evidence="2" id="KW-0012">Acyltransferase</keyword>
<accession>A0A9D1AJH2</accession>
<dbReference type="InterPro" id="IPR016181">
    <property type="entry name" value="Acyl_CoA_acyltransferase"/>
</dbReference>
<dbReference type="PANTHER" id="PTHR43877">
    <property type="entry name" value="AMINOALKYLPHOSPHONATE N-ACETYLTRANSFERASE-RELATED-RELATED"/>
    <property type="match status" value="1"/>
</dbReference>
<dbReference type="SUPFAM" id="SSF55729">
    <property type="entry name" value="Acyl-CoA N-acyltransferases (Nat)"/>
    <property type="match status" value="1"/>
</dbReference>
<dbReference type="GO" id="GO:0016747">
    <property type="term" value="F:acyltransferase activity, transferring groups other than amino-acyl groups"/>
    <property type="evidence" value="ECO:0007669"/>
    <property type="project" value="InterPro"/>
</dbReference>
<reference evidence="4" key="1">
    <citation type="submission" date="2020-10" db="EMBL/GenBank/DDBJ databases">
        <authorList>
            <person name="Gilroy R."/>
        </authorList>
    </citation>
    <scope>NUCLEOTIDE SEQUENCE</scope>
    <source>
        <strain evidence="4">CHK184-25365</strain>
    </source>
</reference>
<evidence type="ECO:0000256" key="2">
    <source>
        <dbReference type="ARBA" id="ARBA00023315"/>
    </source>
</evidence>
<proteinExistence type="predicted"/>
<dbReference type="Gene3D" id="3.40.630.30">
    <property type="match status" value="1"/>
</dbReference>
<feature type="domain" description="N-acetyltransferase" evidence="3">
    <location>
        <begin position="1"/>
        <end position="134"/>
    </location>
</feature>
<protein>
    <submittedName>
        <fullName evidence="4">GNAT family N-acetyltransferase</fullName>
    </submittedName>
</protein>
<dbReference type="PANTHER" id="PTHR43877:SF2">
    <property type="entry name" value="AMINOALKYLPHOSPHONATE N-ACETYLTRANSFERASE-RELATED"/>
    <property type="match status" value="1"/>
</dbReference>
<evidence type="ECO:0000259" key="3">
    <source>
        <dbReference type="PROSITE" id="PS51186"/>
    </source>
</evidence>
<dbReference type="PROSITE" id="PS51186">
    <property type="entry name" value="GNAT"/>
    <property type="match status" value="1"/>
</dbReference>
<comment type="caution">
    <text evidence="4">The sequence shown here is derived from an EMBL/GenBank/DDBJ whole genome shotgun (WGS) entry which is preliminary data.</text>
</comment>
<reference evidence="4" key="2">
    <citation type="journal article" date="2021" name="PeerJ">
        <title>Extensive microbial diversity within the chicken gut microbiome revealed by metagenomics and culture.</title>
        <authorList>
            <person name="Gilroy R."/>
            <person name="Ravi A."/>
            <person name="Getino M."/>
            <person name="Pursley I."/>
            <person name="Horton D.L."/>
            <person name="Alikhan N.F."/>
            <person name="Baker D."/>
            <person name="Gharbi K."/>
            <person name="Hall N."/>
            <person name="Watson M."/>
            <person name="Adriaenssens E.M."/>
            <person name="Foster-Nyarko E."/>
            <person name="Jarju S."/>
            <person name="Secka A."/>
            <person name="Antonio M."/>
            <person name="Oren A."/>
            <person name="Chaudhuri R.R."/>
            <person name="La Ragione R."/>
            <person name="Hildebrand F."/>
            <person name="Pallen M.J."/>
        </authorList>
    </citation>
    <scope>NUCLEOTIDE SEQUENCE</scope>
    <source>
        <strain evidence="4">CHK184-25365</strain>
    </source>
</reference>